<proteinExistence type="predicted"/>
<sequence>MDVTPLFLGLEIVDGVMTAYIPKQYNSEMTGTKLKHQECIEDDEHDWHGHKNGAGNFCLIHVSLVPVLNVVGEPVYSNLLILLFSRPPDRTLVKSLSLIDNIVCHYDDHDDEYYDNLNPPLLHVVDILSFQPSLVLGGNVNSPVVGGCSVVFRSHKNYGQQRRRSITLIPWSMKRRDDRVKSSRRVNRPPGRSLVKSLSFIDNVVCQYDDHDDEYYDLNPSLLYAVDTIPNACKKIRLNNNRMFLNVFCVIKCLEE</sequence>
<organism evidence="1 2">
    <name type="scientific">Smallanthus sonchifolius</name>
    <dbReference type="NCBI Taxonomy" id="185202"/>
    <lineage>
        <taxon>Eukaryota</taxon>
        <taxon>Viridiplantae</taxon>
        <taxon>Streptophyta</taxon>
        <taxon>Embryophyta</taxon>
        <taxon>Tracheophyta</taxon>
        <taxon>Spermatophyta</taxon>
        <taxon>Magnoliopsida</taxon>
        <taxon>eudicotyledons</taxon>
        <taxon>Gunneridae</taxon>
        <taxon>Pentapetalae</taxon>
        <taxon>asterids</taxon>
        <taxon>campanulids</taxon>
        <taxon>Asterales</taxon>
        <taxon>Asteraceae</taxon>
        <taxon>Asteroideae</taxon>
        <taxon>Heliantheae alliance</taxon>
        <taxon>Millerieae</taxon>
        <taxon>Smallanthus</taxon>
    </lineage>
</organism>
<reference evidence="1 2" key="2">
    <citation type="journal article" date="2022" name="Mol. Ecol. Resour.">
        <title>The genomes of chicory, endive, great burdock and yacon provide insights into Asteraceae paleo-polyploidization history and plant inulin production.</title>
        <authorList>
            <person name="Fan W."/>
            <person name="Wang S."/>
            <person name="Wang H."/>
            <person name="Wang A."/>
            <person name="Jiang F."/>
            <person name="Liu H."/>
            <person name="Zhao H."/>
            <person name="Xu D."/>
            <person name="Zhang Y."/>
        </authorList>
    </citation>
    <scope>NUCLEOTIDE SEQUENCE [LARGE SCALE GENOMIC DNA]</scope>
    <source>
        <strain evidence="2">cv. Yunnan</strain>
        <tissue evidence="1">Leaves</tissue>
    </source>
</reference>
<evidence type="ECO:0000313" key="1">
    <source>
        <dbReference type="EMBL" id="KAI3798249.1"/>
    </source>
</evidence>
<accession>A0ACB9HQR9</accession>
<reference evidence="2" key="1">
    <citation type="journal article" date="2022" name="Mol. Ecol. Resour.">
        <title>The genomes of chicory, endive, great burdock and yacon provide insights into Asteraceae palaeo-polyploidization history and plant inulin production.</title>
        <authorList>
            <person name="Fan W."/>
            <person name="Wang S."/>
            <person name="Wang H."/>
            <person name="Wang A."/>
            <person name="Jiang F."/>
            <person name="Liu H."/>
            <person name="Zhao H."/>
            <person name="Xu D."/>
            <person name="Zhang Y."/>
        </authorList>
    </citation>
    <scope>NUCLEOTIDE SEQUENCE [LARGE SCALE GENOMIC DNA]</scope>
    <source>
        <strain evidence="2">cv. Yunnan</strain>
    </source>
</reference>
<evidence type="ECO:0000313" key="2">
    <source>
        <dbReference type="Proteomes" id="UP001056120"/>
    </source>
</evidence>
<gene>
    <name evidence="1" type="ORF">L1987_33520</name>
</gene>
<name>A0ACB9HQR9_9ASTR</name>
<dbReference type="Proteomes" id="UP001056120">
    <property type="component" value="Linkage Group LG11"/>
</dbReference>
<dbReference type="EMBL" id="CM042028">
    <property type="protein sequence ID" value="KAI3798249.1"/>
    <property type="molecule type" value="Genomic_DNA"/>
</dbReference>
<keyword evidence="2" id="KW-1185">Reference proteome</keyword>
<comment type="caution">
    <text evidence="1">The sequence shown here is derived from an EMBL/GenBank/DDBJ whole genome shotgun (WGS) entry which is preliminary data.</text>
</comment>
<protein>
    <submittedName>
        <fullName evidence="1">Uncharacterized protein</fullName>
    </submittedName>
</protein>